<dbReference type="InterPro" id="IPR010982">
    <property type="entry name" value="Lambda_DNA-bd_dom_sf"/>
</dbReference>
<evidence type="ECO:0000313" key="4">
    <source>
        <dbReference type="EMBL" id="MBZ6078825.1"/>
    </source>
</evidence>
<dbReference type="SUPFAM" id="SSF47413">
    <property type="entry name" value="lambda repressor-like DNA-binding domains"/>
    <property type="match status" value="1"/>
</dbReference>
<gene>
    <name evidence="4" type="ORF">K9B37_21430</name>
</gene>
<accession>A0ABS7VUU2</accession>
<dbReference type="CDD" id="cd00093">
    <property type="entry name" value="HTH_XRE"/>
    <property type="match status" value="1"/>
</dbReference>
<dbReference type="Pfam" id="PF01381">
    <property type="entry name" value="HTH_3"/>
    <property type="match status" value="1"/>
</dbReference>
<dbReference type="InterPro" id="IPR050807">
    <property type="entry name" value="TransReg_Diox_bact_type"/>
</dbReference>
<evidence type="ECO:0000313" key="5">
    <source>
        <dbReference type="Proteomes" id="UP000704176"/>
    </source>
</evidence>
<feature type="region of interest" description="Disordered" evidence="2">
    <location>
        <begin position="145"/>
        <end position="167"/>
    </location>
</feature>
<dbReference type="RefSeq" id="WP_224315577.1">
    <property type="nucleotide sequence ID" value="NZ_JAIRBM010000023.1"/>
</dbReference>
<dbReference type="Proteomes" id="UP000704176">
    <property type="component" value="Unassembled WGS sequence"/>
</dbReference>
<dbReference type="PROSITE" id="PS50943">
    <property type="entry name" value="HTH_CROC1"/>
    <property type="match status" value="1"/>
</dbReference>
<dbReference type="PANTHER" id="PTHR46797">
    <property type="entry name" value="HTH-TYPE TRANSCRIPTIONAL REGULATOR"/>
    <property type="match status" value="1"/>
</dbReference>
<comment type="caution">
    <text evidence="4">The sequence shown here is derived from an EMBL/GenBank/DDBJ whole genome shotgun (WGS) entry which is preliminary data.</text>
</comment>
<proteinExistence type="predicted"/>
<evidence type="ECO:0000259" key="3">
    <source>
        <dbReference type="PROSITE" id="PS50943"/>
    </source>
</evidence>
<name>A0ABS7VUU2_9HYPH</name>
<dbReference type="PANTHER" id="PTHR46797:SF1">
    <property type="entry name" value="METHYLPHOSPHONATE SYNTHASE"/>
    <property type="match status" value="1"/>
</dbReference>
<dbReference type="Gene3D" id="1.10.260.40">
    <property type="entry name" value="lambda repressor-like DNA-binding domains"/>
    <property type="match status" value="1"/>
</dbReference>
<dbReference type="EMBL" id="JAIRBM010000023">
    <property type="protein sequence ID" value="MBZ6078825.1"/>
    <property type="molecule type" value="Genomic_DNA"/>
</dbReference>
<evidence type="ECO:0000256" key="2">
    <source>
        <dbReference type="SAM" id="MobiDB-lite"/>
    </source>
</evidence>
<dbReference type="InterPro" id="IPR001387">
    <property type="entry name" value="Cro/C1-type_HTH"/>
</dbReference>
<dbReference type="SMART" id="SM00530">
    <property type="entry name" value="HTH_XRE"/>
    <property type="match status" value="1"/>
</dbReference>
<organism evidence="4 5">
    <name type="scientific">Microvirga puerhi</name>
    <dbReference type="NCBI Taxonomy" id="2876078"/>
    <lineage>
        <taxon>Bacteria</taxon>
        <taxon>Pseudomonadati</taxon>
        <taxon>Pseudomonadota</taxon>
        <taxon>Alphaproteobacteria</taxon>
        <taxon>Hyphomicrobiales</taxon>
        <taxon>Methylobacteriaceae</taxon>
        <taxon>Microvirga</taxon>
    </lineage>
</organism>
<evidence type="ECO:0000256" key="1">
    <source>
        <dbReference type="ARBA" id="ARBA00023125"/>
    </source>
</evidence>
<protein>
    <submittedName>
        <fullName evidence="4">Helix-turn-helix domain-containing protein</fullName>
    </submittedName>
</protein>
<sequence>MHYRRSCYNDNICPDRPRKKFTMNEQRRRTKSVSETDKLIGRLIRHQRNLRQMSQEGLSRRIGVTFQQLQKYENGSNRVSASRLFQISEILNVPVTVFFGPRAEETLSEYTQQEMREIRQFIDGFARLSAKDKGVVVSLVEGLADKKARRPRSGEESKQQATNGGLS</sequence>
<keyword evidence="1" id="KW-0238">DNA-binding</keyword>
<keyword evidence="5" id="KW-1185">Reference proteome</keyword>
<reference evidence="4 5" key="1">
    <citation type="submission" date="2021-09" db="EMBL/GenBank/DDBJ databases">
        <title>The complete genome sequence of a new microorganism.</title>
        <authorList>
            <person name="Zi Z."/>
        </authorList>
    </citation>
    <scope>NUCLEOTIDE SEQUENCE [LARGE SCALE GENOMIC DNA]</scope>
    <source>
        <strain evidence="4 5">WGZ8</strain>
    </source>
</reference>
<feature type="domain" description="HTH cro/C1-type" evidence="3">
    <location>
        <begin position="44"/>
        <end position="98"/>
    </location>
</feature>